<name>A0A5B8VPG2_9BACT</name>
<dbReference type="AlphaFoldDB" id="A0A5B8VPG2"/>
<dbReference type="SUPFAM" id="SSF56935">
    <property type="entry name" value="Porins"/>
    <property type="match status" value="1"/>
</dbReference>
<feature type="chain" id="PRO_5022734788" evidence="1">
    <location>
        <begin position="25"/>
        <end position="378"/>
    </location>
</feature>
<dbReference type="InterPro" id="IPR047799">
    <property type="entry name" value="T9SS_OM_PorV"/>
</dbReference>
<accession>A0A5B8VPG2</accession>
<reference evidence="3 4" key="1">
    <citation type="journal article" date="2017" name="Int. J. Syst. Evol. Microbiol.">
        <title>Arachidicoccus ginsenosidivorans sp. nov., with ginsenoside-converting activity isolated from ginseng cultivating soil.</title>
        <authorList>
            <person name="Siddiqi M.Z."/>
            <person name="Aslam Z."/>
            <person name="Im W.T."/>
        </authorList>
    </citation>
    <scope>NUCLEOTIDE SEQUENCE [LARGE SCALE GENOMIC DNA]</scope>
    <source>
        <strain evidence="3 4">Gsoil 809</strain>
    </source>
</reference>
<dbReference type="Gene3D" id="2.40.160.60">
    <property type="entry name" value="Outer membrane protein transport protein (OMPP1/FadL/TodX)"/>
    <property type="match status" value="1"/>
</dbReference>
<sequence length="378" mass="40665">MRFNWKKSAILASALLGTGLMAEAQTNTPINIVTTATPFLRISPDARAGAMGEAGIALSPDANATFWNNAKVPFATSNGQIGVTYTPWLKDVASDVYLVTLGGFYKIDDQQAISGGVRYFNLGSIQFADETGQLQGSSNPKEFSVEFGYSRKLSEQFGIGLTARYINSSLGNGTEDNDMKSGSAFAVDLSGYYNGLDEAGQGLTAGLTLSNLGTKISYTNDPDAKQFIPANLGLGGAYHAVLDEDNKLTFALDVNHMLVPKTPDLIGTEDVDQQQLADYYNTGVFESWGKSFSNSAYSGSLGAEYGYNDQFFLRAGYYLESAGAGDRHYFTAGAGIKYNVINFNFAYLAPSGSSVNRNPLSNTLRFSLVFDLGQTKNY</sequence>
<proteinExistence type="predicted"/>
<keyword evidence="4" id="KW-1185">Reference proteome</keyword>
<evidence type="ECO:0000313" key="3">
    <source>
        <dbReference type="EMBL" id="QEC73329.1"/>
    </source>
</evidence>
<evidence type="ECO:0000256" key="1">
    <source>
        <dbReference type="SAM" id="SignalP"/>
    </source>
</evidence>
<dbReference type="Proteomes" id="UP000321291">
    <property type="component" value="Chromosome"/>
</dbReference>
<dbReference type="NCBIfam" id="NF033709">
    <property type="entry name" value="PorV_fam"/>
    <property type="match status" value="1"/>
</dbReference>
<feature type="domain" description="Type IX secretion system protein PorV" evidence="2">
    <location>
        <begin position="30"/>
        <end position="263"/>
    </location>
</feature>
<feature type="signal peptide" evidence="1">
    <location>
        <begin position="1"/>
        <end position="24"/>
    </location>
</feature>
<keyword evidence="1" id="KW-0732">Signal</keyword>
<evidence type="ECO:0000259" key="2">
    <source>
        <dbReference type="Pfam" id="PF19572"/>
    </source>
</evidence>
<dbReference type="Pfam" id="PF19572">
    <property type="entry name" value="PorV"/>
    <property type="match status" value="1"/>
</dbReference>
<gene>
    <name evidence="3" type="primary">porV</name>
    <name evidence="3" type="ORF">FSB73_18305</name>
</gene>
<evidence type="ECO:0000313" key="4">
    <source>
        <dbReference type="Proteomes" id="UP000321291"/>
    </source>
</evidence>
<dbReference type="RefSeq" id="WP_146785487.1">
    <property type="nucleotide sequence ID" value="NZ_CP042434.1"/>
</dbReference>
<dbReference type="KEGG" id="agi:FSB73_18305"/>
<organism evidence="3 4">
    <name type="scientific">Arachidicoccus ginsenosidivorans</name>
    <dbReference type="NCBI Taxonomy" id="496057"/>
    <lineage>
        <taxon>Bacteria</taxon>
        <taxon>Pseudomonadati</taxon>
        <taxon>Bacteroidota</taxon>
        <taxon>Chitinophagia</taxon>
        <taxon>Chitinophagales</taxon>
        <taxon>Chitinophagaceae</taxon>
        <taxon>Arachidicoccus</taxon>
    </lineage>
</organism>
<dbReference type="OrthoDB" id="9758448at2"/>
<dbReference type="InterPro" id="IPR045741">
    <property type="entry name" value="PorV"/>
</dbReference>
<dbReference type="EMBL" id="CP042434">
    <property type="protein sequence ID" value="QEC73329.1"/>
    <property type="molecule type" value="Genomic_DNA"/>
</dbReference>
<dbReference type="NCBIfam" id="NF033710">
    <property type="entry name" value="T9SS_OM_PorV"/>
    <property type="match status" value="1"/>
</dbReference>
<protein>
    <submittedName>
        <fullName evidence="3">Type IX secretion system outer membrane channel protein PorV</fullName>
    </submittedName>
</protein>